<dbReference type="Proteomes" id="UP000237423">
    <property type="component" value="Unassembled WGS sequence"/>
</dbReference>
<dbReference type="EMBL" id="PGFZ01000007">
    <property type="protein sequence ID" value="POZ51041.1"/>
    <property type="molecule type" value="Genomic_DNA"/>
</dbReference>
<evidence type="ECO:0000313" key="6">
    <source>
        <dbReference type="Proteomes" id="UP000197019"/>
    </source>
</evidence>
<evidence type="ECO:0000313" key="4">
    <source>
        <dbReference type="EMBL" id="ASF47370.1"/>
    </source>
</evidence>
<dbReference type="AlphaFoldDB" id="A0A1Z4C1I9"/>
<dbReference type="PROSITE" id="PS50110">
    <property type="entry name" value="RESPONSE_REGULATORY"/>
    <property type="match status" value="1"/>
</dbReference>
<gene>
    <name evidence="5" type="ORF">AADEFJLK_02999</name>
    <name evidence="4" type="ORF">CEK71_15585</name>
</gene>
<evidence type="ECO:0000256" key="2">
    <source>
        <dbReference type="PROSITE-ProRule" id="PRU00169"/>
    </source>
</evidence>
<feature type="modified residue" description="4-aspartylphosphate" evidence="2">
    <location>
        <position position="219"/>
    </location>
</feature>
<dbReference type="GO" id="GO:0000160">
    <property type="term" value="P:phosphorelay signal transduction system"/>
    <property type="evidence" value="ECO:0007669"/>
    <property type="project" value="InterPro"/>
</dbReference>
<dbReference type="InterPro" id="IPR001789">
    <property type="entry name" value="Sig_transdc_resp-reg_receiver"/>
</dbReference>
<dbReference type="Proteomes" id="UP000197019">
    <property type="component" value="Chromosome"/>
</dbReference>
<dbReference type="OrthoDB" id="9800897at2"/>
<accession>A0A1Z4C1I9</accession>
<dbReference type="SMART" id="SM00448">
    <property type="entry name" value="REC"/>
    <property type="match status" value="1"/>
</dbReference>
<dbReference type="Gene3D" id="3.40.50.2300">
    <property type="match status" value="1"/>
</dbReference>
<dbReference type="SUPFAM" id="SSF52172">
    <property type="entry name" value="CheY-like"/>
    <property type="match status" value="1"/>
</dbReference>
<dbReference type="RefSeq" id="WP_088620242.1">
    <property type="nucleotide sequence ID" value="NZ_CP022129.1"/>
</dbReference>
<reference evidence="4 6" key="1">
    <citation type="submission" date="2017-06" db="EMBL/GenBank/DDBJ databases">
        <title>Genome Sequencing of the methanotroph Methylovulum psychrotolerants str. HV10-M2 isolated from a high-altitude environment.</title>
        <authorList>
            <person name="Mateos-Rivera A."/>
        </authorList>
    </citation>
    <scope>NUCLEOTIDE SEQUENCE [LARGE SCALE GENOMIC DNA]</scope>
    <source>
        <strain evidence="4 6">HV10_M2</strain>
    </source>
</reference>
<dbReference type="KEGG" id="mpsy:CEK71_15585"/>
<organism evidence="4 6">
    <name type="scientific">Methylovulum psychrotolerans</name>
    <dbReference type="NCBI Taxonomy" id="1704499"/>
    <lineage>
        <taxon>Bacteria</taxon>
        <taxon>Pseudomonadati</taxon>
        <taxon>Pseudomonadota</taxon>
        <taxon>Gammaproteobacteria</taxon>
        <taxon>Methylococcales</taxon>
        <taxon>Methylococcaceae</taxon>
        <taxon>Methylovulum</taxon>
    </lineage>
</organism>
<proteinExistence type="predicted"/>
<dbReference type="InterPro" id="IPR011006">
    <property type="entry name" value="CheY-like_superfamily"/>
</dbReference>
<feature type="domain" description="Response regulatory" evidence="3">
    <location>
        <begin position="168"/>
        <end position="286"/>
    </location>
</feature>
<dbReference type="InterPro" id="IPR050595">
    <property type="entry name" value="Bact_response_regulator"/>
</dbReference>
<dbReference type="Pfam" id="PF00072">
    <property type="entry name" value="Response_reg"/>
    <property type="match status" value="1"/>
</dbReference>
<evidence type="ECO:0000256" key="1">
    <source>
        <dbReference type="ARBA" id="ARBA00022553"/>
    </source>
</evidence>
<dbReference type="PANTHER" id="PTHR44591">
    <property type="entry name" value="STRESS RESPONSE REGULATOR PROTEIN 1"/>
    <property type="match status" value="1"/>
</dbReference>
<name>A0A1Z4C1I9_9GAMM</name>
<keyword evidence="6" id="KW-1185">Reference proteome</keyword>
<dbReference type="EMBL" id="CP022129">
    <property type="protein sequence ID" value="ASF47370.1"/>
    <property type="molecule type" value="Genomic_DNA"/>
</dbReference>
<reference evidence="5 7" key="2">
    <citation type="submission" date="2017-11" db="EMBL/GenBank/DDBJ databases">
        <title>Draft Genome Sequence of Methylobacter psychrotolerans Sph1T, an Obligate Methanotroph from Low-Temperature Environments.</title>
        <authorList>
            <person name="Oshkin I.Y."/>
            <person name="Miroshnikov K."/>
            <person name="Belova S.E."/>
            <person name="Korzhenkov A."/>
            <person name="Toshchakov S.V."/>
            <person name="Dedysh S.N."/>
        </authorList>
    </citation>
    <scope>NUCLEOTIDE SEQUENCE [LARGE SCALE GENOMIC DNA]</scope>
    <source>
        <strain evidence="5 7">Sph1</strain>
    </source>
</reference>
<sequence length="309" mass="33686">MQANSLRQEHQHLSDMRPNTPLSVSALGFGAALESKLKQLFQQQKTDKQTYRLVAATETNIHILLVNYDNPLALIKKDILINNAGGSIAVIALSQGPLDNPPPHHIRGMLTAARLMAVLDRIPPPIAKAPQGPEPVSSPRLELVQAVPVPSIPTPTMQAALSDPHQYRALVVDDSLSIQKALELKLSGLPQIGGIDFATDGITALAMAQAQHYDLIFLDVMMPGMDGYEACTQLRNNPRYKKTPIIMISGKTSPLDEVKGVMAGCTTYLTKPVQDDAFQKLSIRVLAWLTARKQEEQTTLASEASLVRH</sequence>
<dbReference type="PANTHER" id="PTHR44591:SF3">
    <property type="entry name" value="RESPONSE REGULATORY DOMAIN-CONTAINING PROTEIN"/>
    <property type="match status" value="1"/>
</dbReference>
<evidence type="ECO:0000259" key="3">
    <source>
        <dbReference type="PROSITE" id="PS50110"/>
    </source>
</evidence>
<keyword evidence="1 2" id="KW-0597">Phosphoprotein</keyword>
<evidence type="ECO:0000313" key="5">
    <source>
        <dbReference type="EMBL" id="POZ51041.1"/>
    </source>
</evidence>
<protein>
    <submittedName>
        <fullName evidence="5">Response regulator</fullName>
    </submittedName>
</protein>
<evidence type="ECO:0000313" key="7">
    <source>
        <dbReference type="Proteomes" id="UP000237423"/>
    </source>
</evidence>